<protein>
    <submittedName>
        <fullName evidence="9">Uncharacterized protein</fullName>
    </submittedName>
</protein>
<evidence type="ECO:0000256" key="6">
    <source>
        <dbReference type="ARBA" id="ARBA00023315"/>
    </source>
</evidence>
<dbReference type="GO" id="GO:0003841">
    <property type="term" value="F:1-acylglycerol-3-phosphate O-acyltransferase activity"/>
    <property type="evidence" value="ECO:0007669"/>
    <property type="project" value="TreeGrafter"/>
</dbReference>
<dbReference type="GO" id="GO:0005783">
    <property type="term" value="C:endoplasmic reticulum"/>
    <property type="evidence" value="ECO:0007669"/>
    <property type="project" value="TreeGrafter"/>
</dbReference>
<dbReference type="EMBL" id="LN730558">
    <property type="protein sequence ID" value="CEP13852.1"/>
    <property type="molecule type" value="Genomic_DNA"/>
</dbReference>
<dbReference type="PANTHER" id="PTHR13906">
    <property type="entry name" value="PORCUPINE"/>
    <property type="match status" value="1"/>
</dbReference>
<dbReference type="OrthoDB" id="286734at2759"/>
<name>A0A0B7NE96_9FUNG</name>
<sequence>MDAFFELTSSKLGGNPTAEQLKIVASILSSYPCALLFRLIPHSQEQMKHLFSILVTSYIMTSVLHYYYGFLHIVFICLFTWAFMKFYKGKHGPWINFAVIMLNMSICHLQRQWGGYDMDDSSDYSGILMIATVKLTSFGFNVVDGRTKDQALLSSYNKRMKVERYPTLIEFYGWMFFFGGFLVGPTSEFMDYMRFISMQMFLVKGKVHIPSPAKQTLLLIAKSLFFIVVIVTVAPYYNSATLGSTAFEDLSFGKKLIYLKIAAFTSRCKYYVAWLLSEAACVLCGFGFNGYDVSGNPRWDRFTNIFVLKCELSQSIKEMIDHWNIGANRWLRYYVYMRITPPGQTGGALSASVTYAVSALWHGFYPGYYLFFLSITPFQMLARHIRKTFRPLVMIPGTKNPRAALKFLYDMAGIILTMSIINILSAAFNLLYWRPAITVWKQIYFVHYVIGVVGYLVWKTTHRSLREYQNKRELEAISQRTRPPTPPIEEMTPSMILQQKGQ</sequence>
<keyword evidence="4 8" id="KW-1133">Transmembrane helix</keyword>
<feature type="transmembrane region" description="Helical" evidence="8">
    <location>
        <begin position="439"/>
        <end position="458"/>
    </location>
</feature>
<dbReference type="PANTHER" id="PTHR13906:SF4">
    <property type="entry name" value="LYSOPHOSPHOLIPID ACYLTRANSFERASE 6"/>
    <property type="match status" value="1"/>
</dbReference>
<feature type="region of interest" description="Disordered" evidence="7">
    <location>
        <begin position="479"/>
        <end position="502"/>
    </location>
</feature>
<evidence type="ECO:0000256" key="4">
    <source>
        <dbReference type="ARBA" id="ARBA00022989"/>
    </source>
</evidence>
<feature type="transmembrane region" description="Helical" evidence="8">
    <location>
        <begin position="270"/>
        <end position="291"/>
    </location>
</feature>
<keyword evidence="2" id="KW-0808">Transferase</keyword>
<accession>A0A0B7NE96</accession>
<feature type="transmembrane region" description="Helical" evidence="8">
    <location>
        <begin position="217"/>
        <end position="237"/>
    </location>
</feature>
<evidence type="ECO:0000313" key="9">
    <source>
        <dbReference type="EMBL" id="CEP13852.1"/>
    </source>
</evidence>
<comment type="subcellular location">
    <subcellularLocation>
        <location evidence="1">Membrane</location>
        <topology evidence="1">Multi-pass membrane protein</topology>
    </subcellularLocation>
</comment>
<evidence type="ECO:0000256" key="2">
    <source>
        <dbReference type="ARBA" id="ARBA00022679"/>
    </source>
</evidence>
<dbReference type="GO" id="GO:0046474">
    <property type="term" value="P:glycerophospholipid biosynthetic process"/>
    <property type="evidence" value="ECO:0007669"/>
    <property type="project" value="TreeGrafter"/>
</dbReference>
<feature type="transmembrane region" description="Helical" evidence="8">
    <location>
        <begin position="20"/>
        <end position="40"/>
    </location>
</feature>
<dbReference type="GO" id="GO:0047184">
    <property type="term" value="F:1-acylglycerophosphocholine O-acyltransferase activity"/>
    <property type="evidence" value="ECO:0007669"/>
    <property type="project" value="TreeGrafter"/>
</dbReference>
<keyword evidence="5 8" id="KW-0472">Membrane</keyword>
<feature type="transmembrane region" description="Helical" evidence="8">
    <location>
        <begin position="125"/>
        <end position="144"/>
    </location>
</feature>
<evidence type="ECO:0000313" key="10">
    <source>
        <dbReference type="Proteomes" id="UP000054107"/>
    </source>
</evidence>
<feature type="transmembrane region" description="Helical" evidence="8">
    <location>
        <begin position="407"/>
        <end position="433"/>
    </location>
</feature>
<evidence type="ECO:0000256" key="3">
    <source>
        <dbReference type="ARBA" id="ARBA00022692"/>
    </source>
</evidence>
<keyword evidence="10" id="KW-1185">Reference proteome</keyword>
<dbReference type="Pfam" id="PF03062">
    <property type="entry name" value="MBOAT"/>
    <property type="match status" value="1"/>
</dbReference>
<evidence type="ECO:0000256" key="7">
    <source>
        <dbReference type="SAM" id="MobiDB-lite"/>
    </source>
</evidence>
<dbReference type="AlphaFoldDB" id="A0A0B7NE96"/>
<feature type="transmembrane region" description="Helical" evidence="8">
    <location>
        <begin position="70"/>
        <end position="87"/>
    </location>
</feature>
<gene>
    <name evidence="9" type="primary">PARPA_07987.1 scaffold 31073</name>
</gene>
<dbReference type="Proteomes" id="UP000054107">
    <property type="component" value="Unassembled WGS sequence"/>
</dbReference>
<feature type="transmembrane region" description="Helical" evidence="8">
    <location>
        <begin position="165"/>
        <end position="184"/>
    </location>
</feature>
<dbReference type="STRING" id="35722.A0A0B7NE96"/>
<evidence type="ECO:0000256" key="8">
    <source>
        <dbReference type="SAM" id="Phobius"/>
    </source>
</evidence>
<keyword evidence="6" id="KW-0012">Acyltransferase</keyword>
<dbReference type="InterPro" id="IPR004299">
    <property type="entry name" value="MBOAT_fam"/>
</dbReference>
<organism evidence="9 10">
    <name type="scientific">Parasitella parasitica</name>
    <dbReference type="NCBI Taxonomy" id="35722"/>
    <lineage>
        <taxon>Eukaryota</taxon>
        <taxon>Fungi</taxon>
        <taxon>Fungi incertae sedis</taxon>
        <taxon>Mucoromycota</taxon>
        <taxon>Mucoromycotina</taxon>
        <taxon>Mucoromycetes</taxon>
        <taxon>Mucorales</taxon>
        <taxon>Mucorineae</taxon>
        <taxon>Mucoraceae</taxon>
        <taxon>Parasitella</taxon>
    </lineage>
</organism>
<proteinExistence type="predicted"/>
<evidence type="ECO:0000256" key="1">
    <source>
        <dbReference type="ARBA" id="ARBA00004141"/>
    </source>
</evidence>
<keyword evidence="3 8" id="KW-0812">Transmembrane</keyword>
<evidence type="ECO:0000256" key="5">
    <source>
        <dbReference type="ARBA" id="ARBA00023136"/>
    </source>
</evidence>
<feature type="transmembrane region" description="Helical" evidence="8">
    <location>
        <begin position="368"/>
        <end position="386"/>
    </location>
</feature>
<dbReference type="GO" id="GO:0016020">
    <property type="term" value="C:membrane"/>
    <property type="evidence" value="ECO:0007669"/>
    <property type="project" value="UniProtKB-SubCell"/>
</dbReference>
<reference evidence="9 10" key="1">
    <citation type="submission" date="2014-09" db="EMBL/GenBank/DDBJ databases">
        <authorList>
            <person name="Ellenberger Sabrina"/>
        </authorList>
    </citation>
    <scope>NUCLEOTIDE SEQUENCE [LARGE SCALE GENOMIC DNA]</scope>
    <source>
        <strain evidence="9 10">CBS 412.66</strain>
    </source>
</reference>
<dbReference type="InterPro" id="IPR049941">
    <property type="entry name" value="LPLAT_7/PORCN-like"/>
</dbReference>
<dbReference type="GO" id="GO:0030258">
    <property type="term" value="P:lipid modification"/>
    <property type="evidence" value="ECO:0007669"/>
    <property type="project" value="TreeGrafter"/>
</dbReference>